<comment type="similarity">
    <text evidence="2">Belongs to the autoinducer-2 exporter (AI-2E) (TC 2.A.86) family.</text>
</comment>
<evidence type="ECO:0000256" key="3">
    <source>
        <dbReference type="ARBA" id="ARBA00022692"/>
    </source>
</evidence>
<dbReference type="PANTHER" id="PTHR21716">
    <property type="entry name" value="TRANSMEMBRANE PROTEIN"/>
    <property type="match status" value="1"/>
</dbReference>
<evidence type="ECO:0000256" key="2">
    <source>
        <dbReference type="ARBA" id="ARBA00009773"/>
    </source>
</evidence>
<feature type="transmembrane region" description="Helical" evidence="6">
    <location>
        <begin position="250"/>
        <end position="277"/>
    </location>
</feature>
<dbReference type="AlphaFoldDB" id="A0AAX2ZKD7"/>
<keyword evidence="5 6" id="KW-0472">Membrane</keyword>
<feature type="transmembrane region" description="Helical" evidence="6">
    <location>
        <begin position="71"/>
        <end position="90"/>
    </location>
</feature>
<dbReference type="NCBIfam" id="TIGR02872">
    <property type="entry name" value="spore_ytvI"/>
    <property type="match status" value="1"/>
</dbReference>
<feature type="transmembrane region" description="Helical" evidence="6">
    <location>
        <begin position="284"/>
        <end position="304"/>
    </location>
</feature>
<dbReference type="InterPro" id="IPR002549">
    <property type="entry name" value="AI-2E-like"/>
</dbReference>
<protein>
    <submittedName>
        <fullName evidence="7">Sporulation integral membrane protein YtvI</fullName>
    </submittedName>
</protein>
<evidence type="ECO:0000256" key="6">
    <source>
        <dbReference type="SAM" id="Phobius"/>
    </source>
</evidence>
<keyword evidence="3 6" id="KW-0812">Transmembrane</keyword>
<sequence>MCVSVLNKSFLHKLKNNVIFFVIYLILFLLVVKTFGYIAPFFIAGLLAVIINPISEKLKRKFKVNKGISTLFLSLLGVGLVIFLASSLLVKGSQHLVSFLNNIDSNSYSYLGIMINDWVSNLDKYVNYFQGISNNSIDIQSLVANYGKNLADIAKTMLAKIIDLATSLPTVVLIIITLFMSTYFIAKDFDKIENAFLSIFTDDTKIKVRRVKNEIMYSIKGYIKAYTILMSITFLVIWISFSVFKVPYGLPLAIIGALLDLIPFLGIIVIFVPVIIYYFVIENYVVSIGIAIVFIGLSILRQILEPKLVSANVGISPLLTIVAIFVGIQVGGILGIIFFLGLLVMHDILEKVDIL</sequence>
<proteinExistence type="inferred from homology"/>
<gene>
    <name evidence="7" type="primary">ytvI</name>
    <name evidence="7" type="ORF">JW646_11890</name>
</gene>
<evidence type="ECO:0000256" key="4">
    <source>
        <dbReference type="ARBA" id="ARBA00022989"/>
    </source>
</evidence>
<dbReference type="GO" id="GO:0055085">
    <property type="term" value="P:transmembrane transport"/>
    <property type="evidence" value="ECO:0007669"/>
    <property type="project" value="TreeGrafter"/>
</dbReference>
<dbReference type="PANTHER" id="PTHR21716:SF68">
    <property type="entry name" value="TRANSPORT PROTEIN YTVI-RELATED"/>
    <property type="match status" value="1"/>
</dbReference>
<comment type="subcellular location">
    <subcellularLocation>
        <location evidence="1">Membrane</location>
        <topology evidence="1">Multi-pass membrane protein</topology>
    </subcellularLocation>
</comment>
<accession>A0AAX2ZKD7</accession>
<evidence type="ECO:0000256" key="5">
    <source>
        <dbReference type="ARBA" id="ARBA00023136"/>
    </source>
</evidence>
<feature type="transmembrane region" description="Helical" evidence="6">
    <location>
        <begin position="164"/>
        <end position="186"/>
    </location>
</feature>
<feature type="transmembrane region" description="Helical" evidence="6">
    <location>
        <begin position="225"/>
        <end position="244"/>
    </location>
</feature>
<feature type="transmembrane region" description="Helical" evidence="6">
    <location>
        <begin position="316"/>
        <end position="345"/>
    </location>
</feature>
<dbReference type="KEGG" id="tem:JW646_11890"/>
<dbReference type="GO" id="GO:0016020">
    <property type="term" value="C:membrane"/>
    <property type="evidence" value="ECO:0007669"/>
    <property type="project" value="UniProtKB-SubCell"/>
</dbReference>
<evidence type="ECO:0000313" key="7">
    <source>
        <dbReference type="EMBL" id="UEL49794.1"/>
    </source>
</evidence>
<name>A0AAX2ZKD7_9FIRM</name>
<dbReference type="InterPro" id="IPR014227">
    <property type="entry name" value="YtvI-like"/>
</dbReference>
<organism evidence="7 8">
    <name type="scientific">Terrisporobacter hibernicus</name>
    <dbReference type="NCBI Taxonomy" id="2813371"/>
    <lineage>
        <taxon>Bacteria</taxon>
        <taxon>Bacillati</taxon>
        <taxon>Bacillota</taxon>
        <taxon>Clostridia</taxon>
        <taxon>Peptostreptococcales</taxon>
        <taxon>Peptostreptococcaceae</taxon>
        <taxon>Terrisporobacter</taxon>
    </lineage>
</organism>
<dbReference type="EMBL" id="CP081135">
    <property type="protein sequence ID" value="UEL49794.1"/>
    <property type="molecule type" value="Genomic_DNA"/>
</dbReference>
<evidence type="ECO:0000313" key="8">
    <source>
        <dbReference type="Proteomes" id="UP001198983"/>
    </source>
</evidence>
<feature type="transmembrane region" description="Helical" evidence="6">
    <location>
        <begin position="18"/>
        <end position="51"/>
    </location>
</feature>
<keyword evidence="4 6" id="KW-1133">Transmembrane helix</keyword>
<dbReference type="Pfam" id="PF01594">
    <property type="entry name" value="AI-2E_transport"/>
    <property type="match status" value="1"/>
</dbReference>
<keyword evidence="8" id="KW-1185">Reference proteome</keyword>
<evidence type="ECO:0000256" key="1">
    <source>
        <dbReference type="ARBA" id="ARBA00004141"/>
    </source>
</evidence>
<dbReference type="Proteomes" id="UP001198983">
    <property type="component" value="Chromosome"/>
</dbReference>
<reference evidence="7 8" key="1">
    <citation type="journal article" date="2023" name="Int. J. Syst. Evol. Microbiol.">
        <title>Terrisporobacter hibernicus sp. nov., isolated from bovine faeces in Northern Ireland.</title>
        <authorList>
            <person name="Mitchell M."/>
            <person name="Nguyen S.V."/>
            <person name="Connor M."/>
            <person name="Fairley D.J."/>
            <person name="Donoghue O."/>
            <person name="Marshall H."/>
            <person name="Koolman L."/>
            <person name="McMullan G."/>
            <person name="Schaffer K.E."/>
            <person name="McGrath J.W."/>
            <person name="Fanning S."/>
        </authorList>
    </citation>
    <scope>NUCLEOTIDE SEQUENCE [LARGE SCALE GENOMIC DNA]</scope>
    <source>
        <strain evidence="7 8">MCA3</strain>
    </source>
</reference>